<dbReference type="HOGENOM" id="CLU_1576909_0_0_5"/>
<dbReference type="EMBL" id="CP003740">
    <property type="protein sequence ID" value="AGI68233.1"/>
    <property type="molecule type" value="Genomic_DNA"/>
</dbReference>
<dbReference type="STRING" id="391626.OAN307_c26440"/>
<accession>M9R8W0</accession>
<dbReference type="AlphaFoldDB" id="M9R8W0"/>
<dbReference type="KEGG" id="oat:OAN307_c26440"/>
<protein>
    <submittedName>
        <fullName evidence="2">Uncharacterized protein</fullName>
    </submittedName>
</protein>
<feature type="compositionally biased region" description="Polar residues" evidence="1">
    <location>
        <begin position="1"/>
        <end position="24"/>
    </location>
</feature>
<keyword evidence="3" id="KW-1185">Reference proteome</keyword>
<evidence type="ECO:0000313" key="3">
    <source>
        <dbReference type="Proteomes" id="UP000005307"/>
    </source>
</evidence>
<name>M9R8W0_9RHOB</name>
<gene>
    <name evidence="2" type="ORF">OAN307_c26440</name>
</gene>
<dbReference type="Proteomes" id="UP000005307">
    <property type="component" value="Chromosome"/>
</dbReference>
<sequence length="169" mass="18234">MVNSTNGTPRQRYMNSKQRATLTSPEPLLRPGPGAPSAANLKGTIATLYRAAAATEMSDEYADRLAKGCLGHGQRLDLLRATLVLVFKNADADTVWDAGEYILVPLLIGLCEGQHETGNVIGTGMGGSDGREHLLELTRDEGEPLQRIIEAIARHCPQILYGHPESSNE</sequence>
<dbReference type="RefSeq" id="WP_015500234.1">
    <property type="nucleotide sequence ID" value="NC_020911.1"/>
</dbReference>
<reference evidence="2 3" key="1">
    <citation type="journal article" date="2013" name="PLoS ONE">
        <title>Poles Apart: Arctic and Antarctic Octadecabacter strains Share High Genome Plasticity and a New Type of Xanthorhodopsin.</title>
        <authorList>
            <person name="Vollmers J."/>
            <person name="Voget S."/>
            <person name="Dietrich S."/>
            <person name="Gollnow K."/>
            <person name="Smits M."/>
            <person name="Meyer K."/>
            <person name="Brinkhoff T."/>
            <person name="Simon M."/>
            <person name="Daniel R."/>
        </authorList>
    </citation>
    <scope>NUCLEOTIDE SEQUENCE [LARGE SCALE GENOMIC DNA]</scope>
    <source>
        <strain evidence="2 3">307</strain>
    </source>
</reference>
<organism evidence="2 3">
    <name type="scientific">Octadecabacter antarcticus 307</name>
    <dbReference type="NCBI Taxonomy" id="391626"/>
    <lineage>
        <taxon>Bacteria</taxon>
        <taxon>Pseudomonadati</taxon>
        <taxon>Pseudomonadota</taxon>
        <taxon>Alphaproteobacteria</taxon>
        <taxon>Rhodobacterales</taxon>
        <taxon>Roseobacteraceae</taxon>
        <taxon>Octadecabacter</taxon>
    </lineage>
</organism>
<proteinExistence type="predicted"/>
<evidence type="ECO:0000256" key="1">
    <source>
        <dbReference type="SAM" id="MobiDB-lite"/>
    </source>
</evidence>
<evidence type="ECO:0000313" key="2">
    <source>
        <dbReference type="EMBL" id="AGI68233.1"/>
    </source>
</evidence>
<feature type="region of interest" description="Disordered" evidence="1">
    <location>
        <begin position="1"/>
        <end position="36"/>
    </location>
</feature>